<organism evidence="2 3">
    <name type="scientific">Caerostris extrusa</name>
    <name type="common">Bark spider</name>
    <name type="synonym">Caerostris bankana</name>
    <dbReference type="NCBI Taxonomy" id="172846"/>
    <lineage>
        <taxon>Eukaryota</taxon>
        <taxon>Metazoa</taxon>
        <taxon>Ecdysozoa</taxon>
        <taxon>Arthropoda</taxon>
        <taxon>Chelicerata</taxon>
        <taxon>Arachnida</taxon>
        <taxon>Araneae</taxon>
        <taxon>Araneomorphae</taxon>
        <taxon>Entelegynae</taxon>
        <taxon>Araneoidea</taxon>
        <taxon>Araneidae</taxon>
        <taxon>Caerostris</taxon>
    </lineage>
</organism>
<sequence length="168" mass="19476">METDSPVVYHGTSESRFPPEQIKKRMNLEMSQEEMRLFRECSRESFYLRCLPFATLGMTATFFAVKRGYLKSHPKWGPAGKNDRSCSVWMVFRRSAIFLSNARIAVTKVLSTWFFESDASQSFYDTDTKADQYTSESGDYHSSSRSLNFDVDKNITYSGLDDREKFIN</sequence>
<evidence type="ECO:0000313" key="3">
    <source>
        <dbReference type="Proteomes" id="UP001054945"/>
    </source>
</evidence>
<dbReference type="GO" id="GO:0005768">
    <property type="term" value="C:endosome"/>
    <property type="evidence" value="ECO:0007669"/>
    <property type="project" value="TreeGrafter"/>
</dbReference>
<feature type="domain" description="OCIA" evidence="1">
    <location>
        <begin position="28"/>
        <end position="82"/>
    </location>
</feature>
<proteinExistence type="predicted"/>
<dbReference type="InterPro" id="IPR009764">
    <property type="entry name" value="OCIA_dom"/>
</dbReference>
<dbReference type="Proteomes" id="UP001054945">
    <property type="component" value="Unassembled WGS sequence"/>
</dbReference>
<dbReference type="PANTHER" id="PTHR13336:SF3">
    <property type="entry name" value="OCIA DOMAIN-CONTAINING PROTEIN 1"/>
    <property type="match status" value="1"/>
</dbReference>
<reference evidence="2 3" key="1">
    <citation type="submission" date="2021-06" db="EMBL/GenBank/DDBJ databases">
        <title>Caerostris extrusa draft genome.</title>
        <authorList>
            <person name="Kono N."/>
            <person name="Arakawa K."/>
        </authorList>
    </citation>
    <scope>NUCLEOTIDE SEQUENCE [LARGE SCALE GENOMIC DNA]</scope>
</reference>
<dbReference type="AlphaFoldDB" id="A0AAV4Y306"/>
<dbReference type="InterPro" id="IPR040187">
    <property type="entry name" value="OCAD1/2"/>
</dbReference>
<dbReference type="Pfam" id="PF07051">
    <property type="entry name" value="OCIA"/>
    <property type="match status" value="1"/>
</dbReference>
<dbReference type="PANTHER" id="PTHR13336">
    <property type="entry name" value="OVARIAN CARCINOMA IMMUNOREACTIVE ANTIGEN"/>
    <property type="match status" value="1"/>
</dbReference>
<gene>
    <name evidence="2" type="primary">asrij</name>
    <name evidence="2" type="ORF">CEXT_98071</name>
</gene>
<evidence type="ECO:0000313" key="2">
    <source>
        <dbReference type="EMBL" id="GIZ00550.1"/>
    </source>
</evidence>
<comment type="caution">
    <text evidence="2">The sequence shown here is derived from an EMBL/GenBank/DDBJ whole genome shotgun (WGS) entry which is preliminary data.</text>
</comment>
<dbReference type="EMBL" id="BPLR01001172">
    <property type="protein sequence ID" value="GIZ00550.1"/>
    <property type="molecule type" value="Genomic_DNA"/>
</dbReference>
<accession>A0AAV4Y306</accession>
<keyword evidence="3" id="KW-1185">Reference proteome</keyword>
<protein>
    <submittedName>
        <fullName evidence="2">OCIA domain-containing protein 1</fullName>
    </submittedName>
</protein>
<name>A0AAV4Y306_CAEEX</name>
<evidence type="ECO:0000259" key="1">
    <source>
        <dbReference type="Pfam" id="PF07051"/>
    </source>
</evidence>